<dbReference type="OrthoDB" id="2615908at2"/>
<evidence type="ECO:0000313" key="1">
    <source>
        <dbReference type="EMBL" id="KAA9004129.1"/>
    </source>
</evidence>
<dbReference type="EMBL" id="VYKK01000015">
    <property type="protein sequence ID" value="KAA9004129.1"/>
    <property type="molecule type" value="Genomic_DNA"/>
</dbReference>
<protein>
    <submittedName>
        <fullName evidence="1">Uncharacterized protein</fullName>
    </submittedName>
</protein>
<dbReference type="Proteomes" id="UP000367750">
    <property type="component" value="Unassembled WGS sequence"/>
</dbReference>
<dbReference type="AlphaFoldDB" id="A0A5J5G8Y2"/>
<evidence type="ECO:0000313" key="2">
    <source>
        <dbReference type="Proteomes" id="UP000367750"/>
    </source>
</evidence>
<accession>A0A5J5G8Y2</accession>
<keyword evidence="2" id="KW-1185">Reference proteome</keyword>
<comment type="caution">
    <text evidence="1">The sequence shown here is derived from an EMBL/GenBank/DDBJ whole genome shotgun (WGS) entry which is preliminary data.</text>
</comment>
<reference evidence="1 2" key="1">
    <citation type="submission" date="2019-09" db="EMBL/GenBank/DDBJ databases">
        <title>Bacillus ochoae sp. nov., Paenibacillus whitsoniae sp. nov., Paenibacillus spiritus sp. nov. Isolated from the Mars Exploration Rover during spacecraft assembly.</title>
        <authorList>
            <person name="Seuylemezian A."/>
            <person name="Vaishampayan P."/>
        </authorList>
    </citation>
    <scope>NUCLEOTIDE SEQUENCE [LARGE SCALE GENOMIC DNA]</scope>
    <source>
        <strain evidence="1 2">MER_111</strain>
    </source>
</reference>
<organism evidence="1 2">
    <name type="scientific">Paenibacillus spiritus</name>
    <dbReference type="NCBI Taxonomy" id="2496557"/>
    <lineage>
        <taxon>Bacteria</taxon>
        <taxon>Bacillati</taxon>
        <taxon>Bacillota</taxon>
        <taxon>Bacilli</taxon>
        <taxon>Bacillales</taxon>
        <taxon>Paenibacillaceae</taxon>
        <taxon>Paenibacillus</taxon>
    </lineage>
</organism>
<sequence length="97" mass="11297">MVAEEQFEMYDDPFKMLILLATLVAEKQGVPLAYEKVPDYGNEVFALQNERFLYKKDGTEITWFEFLGRDIACSRDLSRSEYNRMFVDCMASLYAIG</sequence>
<gene>
    <name evidence="1" type="ORF">F4V43_12070</name>
</gene>
<name>A0A5J5G8Y2_9BACL</name>
<proteinExistence type="predicted"/>